<dbReference type="GO" id="GO:0003964">
    <property type="term" value="F:RNA-directed DNA polymerase activity"/>
    <property type="evidence" value="ECO:0007669"/>
    <property type="project" value="UniProtKB-KW"/>
</dbReference>
<evidence type="ECO:0000256" key="4">
    <source>
        <dbReference type="ARBA" id="ARBA00022801"/>
    </source>
</evidence>
<dbReference type="Pfam" id="PF07727">
    <property type="entry name" value="RVT_2"/>
    <property type="match status" value="1"/>
</dbReference>
<dbReference type="GO" id="GO:0015074">
    <property type="term" value="P:DNA integration"/>
    <property type="evidence" value="ECO:0007669"/>
    <property type="project" value="UniProtKB-KW"/>
</dbReference>
<dbReference type="GO" id="GO:0006310">
    <property type="term" value="P:DNA recombination"/>
    <property type="evidence" value="ECO:0007669"/>
    <property type="project" value="UniProtKB-KW"/>
</dbReference>
<keyword evidence="8" id="KW-0808">Transferase</keyword>
<feature type="region of interest" description="Disordered" evidence="11">
    <location>
        <begin position="31"/>
        <end position="86"/>
    </location>
</feature>
<dbReference type="EMBL" id="BSXT01001128">
    <property type="protein sequence ID" value="GMF39027.1"/>
    <property type="molecule type" value="Genomic_DNA"/>
</dbReference>
<keyword evidence="1" id="KW-0540">Nuclease</keyword>
<dbReference type="PANTHER" id="PTHR42648:SF11">
    <property type="entry name" value="TRANSPOSON TY4-P GAG-POL POLYPROTEIN"/>
    <property type="match status" value="1"/>
</dbReference>
<keyword evidence="2" id="KW-0479">Metal-binding</keyword>
<keyword evidence="5" id="KW-0460">Magnesium</keyword>
<evidence type="ECO:0000256" key="1">
    <source>
        <dbReference type="ARBA" id="ARBA00022722"/>
    </source>
</evidence>
<dbReference type="Gene3D" id="3.30.420.10">
    <property type="entry name" value="Ribonuclease H-like superfamily/Ribonuclease H"/>
    <property type="match status" value="1"/>
</dbReference>
<keyword evidence="6" id="KW-0229">DNA integration</keyword>
<evidence type="ECO:0000256" key="3">
    <source>
        <dbReference type="ARBA" id="ARBA00022759"/>
    </source>
</evidence>
<dbReference type="OrthoDB" id="146590at2759"/>
<dbReference type="InterPro" id="IPR001584">
    <property type="entry name" value="Integrase_cat-core"/>
</dbReference>
<dbReference type="AlphaFoldDB" id="A0A9W7CR09"/>
<dbReference type="GO" id="GO:0004519">
    <property type="term" value="F:endonuclease activity"/>
    <property type="evidence" value="ECO:0007669"/>
    <property type="project" value="UniProtKB-KW"/>
</dbReference>
<feature type="compositionally biased region" description="Basic and acidic residues" evidence="11">
    <location>
        <begin position="31"/>
        <end position="61"/>
    </location>
</feature>
<evidence type="ECO:0000256" key="11">
    <source>
        <dbReference type="SAM" id="MobiDB-lite"/>
    </source>
</evidence>
<feature type="compositionally biased region" description="Acidic residues" evidence="11">
    <location>
        <begin position="380"/>
        <end position="391"/>
    </location>
</feature>
<protein>
    <submittedName>
        <fullName evidence="13">Unnamed protein product</fullName>
    </submittedName>
</protein>
<dbReference type="PROSITE" id="PS50994">
    <property type="entry name" value="INTEGRASE"/>
    <property type="match status" value="1"/>
</dbReference>
<dbReference type="InterPro" id="IPR013103">
    <property type="entry name" value="RVT_2"/>
</dbReference>
<dbReference type="PANTHER" id="PTHR42648">
    <property type="entry name" value="TRANSPOSASE, PUTATIVE-RELATED"/>
    <property type="match status" value="1"/>
</dbReference>
<dbReference type="Pfam" id="PF00665">
    <property type="entry name" value="rve"/>
    <property type="match status" value="1"/>
</dbReference>
<evidence type="ECO:0000256" key="10">
    <source>
        <dbReference type="ARBA" id="ARBA00023268"/>
    </source>
</evidence>
<dbReference type="GO" id="GO:0003676">
    <property type="term" value="F:nucleic acid binding"/>
    <property type="evidence" value="ECO:0007669"/>
    <property type="project" value="InterPro"/>
</dbReference>
<keyword evidence="8" id="KW-0239">DNA-directed DNA polymerase</keyword>
<reference evidence="13" key="1">
    <citation type="submission" date="2023-04" db="EMBL/GenBank/DDBJ databases">
        <title>Phytophthora fragariaefolia NBRC 109709.</title>
        <authorList>
            <person name="Ichikawa N."/>
            <person name="Sato H."/>
            <person name="Tonouchi N."/>
        </authorList>
    </citation>
    <scope>NUCLEOTIDE SEQUENCE</scope>
    <source>
        <strain evidence="13">NBRC 109709</strain>
    </source>
</reference>
<dbReference type="InterPro" id="IPR012337">
    <property type="entry name" value="RNaseH-like_sf"/>
</dbReference>
<keyword evidence="14" id="KW-1185">Reference proteome</keyword>
<evidence type="ECO:0000256" key="5">
    <source>
        <dbReference type="ARBA" id="ARBA00022842"/>
    </source>
</evidence>
<dbReference type="InterPro" id="IPR039537">
    <property type="entry name" value="Retrotran_Ty1/copia-like"/>
</dbReference>
<keyword evidence="3" id="KW-0255">Endonuclease</keyword>
<organism evidence="13 14">
    <name type="scientific">Phytophthora fragariaefolia</name>
    <dbReference type="NCBI Taxonomy" id="1490495"/>
    <lineage>
        <taxon>Eukaryota</taxon>
        <taxon>Sar</taxon>
        <taxon>Stramenopiles</taxon>
        <taxon>Oomycota</taxon>
        <taxon>Peronosporomycetes</taxon>
        <taxon>Peronosporales</taxon>
        <taxon>Peronosporaceae</taxon>
        <taxon>Phytophthora</taxon>
    </lineage>
</organism>
<feature type="domain" description="Integrase catalytic" evidence="12">
    <location>
        <begin position="145"/>
        <end position="314"/>
    </location>
</feature>
<gene>
    <name evidence="13" type="ORF">Pfra01_001145800</name>
</gene>
<dbReference type="SUPFAM" id="SSF53098">
    <property type="entry name" value="Ribonuclease H-like"/>
    <property type="match status" value="1"/>
</dbReference>
<sequence length="704" mass="77824">MVRIIEAHDKVTLLDAKETLRREFEVIKKREEKEQAFKASTRERSGRGGRGREAGSRRGDRSVGGGGRAKQARAAQAADYSKHGGDSMPWHARLGHVSAPKMFGMAKMCDGLPSLAREDDSAGGVCGCCAQGKMPTSRFARKTGSEVKPRCLVDVVHTDGMGPMKPKSKGGALYVLTFIDDYSRLVYPYLLTLKAHVFDWFRKFKALAKMQTGYKLKCIRSDNGGEYISKRFNQLCASSVVEHQTSALYSPQQNGLAERMNRTITEMARSMIHYMEVDQQWWGEAVLTAAHIINRIPNTARRDKTPLEALTSVQPSLDYRRRLVKTRTVTLDESPAARCRDVVFIDNGRGSSSPSVFVDADEEWSVPHRPSAPVPPATDMEVDETEDQSVDMEVEPGSITVVSLAAGSSLMEPDASTSSSVTLRRRPAANLLSAPSPSQALATPDLTRYLPFSENPIVYRGVPDLPGNAADILLLANEPHMNVQDEDEVGEPDLKRPRLDEYEIALAATDVPGSYREAMSSSEAKQWKEAIRKEIRSQVRNRTWDLVKHPHGVKVIDSKWVFAHKFDEYGNSVRYKARLVALGCLQTRGVDYYYTYSPVANTNTIRVFLVACAHATSSTNPLIPSLRTCTYLKPLMLSIMVRKSKCNTLLGRVARNVSPNGRGIRPPAATMQCRHSFTNVVTSGPIVGQKKHVSSALSVVAAPR</sequence>
<evidence type="ECO:0000256" key="8">
    <source>
        <dbReference type="ARBA" id="ARBA00022932"/>
    </source>
</evidence>
<keyword evidence="8" id="KW-0548">Nucleotidyltransferase</keyword>
<keyword evidence="10" id="KW-0511">Multifunctional enzyme</keyword>
<evidence type="ECO:0000256" key="9">
    <source>
        <dbReference type="ARBA" id="ARBA00023172"/>
    </source>
</evidence>
<dbReference type="GO" id="GO:0046872">
    <property type="term" value="F:metal ion binding"/>
    <property type="evidence" value="ECO:0007669"/>
    <property type="project" value="UniProtKB-KW"/>
</dbReference>
<evidence type="ECO:0000313" key="14">
    <source>
        <dbReference type="Proteomes" id="UP001165121"/>
    </source>
</evidence>
<evidence type="ECO:0000256" key="6">
    <source>
        <dbReference type="ARBA" id="ARBA00022908"/>
    </source>
</evidence>
<evidence type="ECO:0000313" key="13">
    <source>
        <dbReference type="EMBL" id="GMF39027.1"/>
    </source>
</evidence>
<evidence type="ECO:0000256" key="7">
    <source>
        <dbReference type="ARBA" id="ARBA00022918"/>
    </source>
</evidence>
<evidence type="ECO:0000256" key="2">
    <source>
        <dbReference type="ARBA" id="ARBA00022723"/>
    </source>
</evidence>
<dbReference type="Proteomes" id="UP001165121">
    <property type="component" value="Unassembled WGS sequence"/>
</dbReference>
<feature type="region of interest" description="Disordered" evidence="11">
    <location>
        <begin position="364"/>
        <end position="391"/>
    </location>
</feature>
<keyword evidence="4" id="KW-0378">Hydrolase</keyword>
<accession>A0A9W7CR09</accession>
<keyword evidence="7" id="KW-0695">RNA-directed DNA polymerase</keyword>
<evidence type="ECO:0000259" key="12">
    <source>
        <dbReference type="PROSITE" id="PS50994"/>
    </source>
</evidence>
<keyword evidence="9" id="KW-0233">DNA recombination</keyword>
<dbReference type="InterPro" id="IPR036397">
    <property type="entry name" value="RNaseH_sf"/>
</dbReference>
<dbReference type="GO" id="GO:0003887">
    <property type="term" value="F:DNA-directed DNA polymerase activity"/>
    <property type="evidence" value="ECO:0007669"/>
    <property type="project" value="UniProtKB-KW"/>
</dbReference>
<proteinExistence type="predicted"/>
<comment type="caution">
    <text evidence="13">The sequence shown here is derived from an EMBL/GenBank/DDBJ whole genome shotgun (WGS) entry which is preliminary data.</text>
</comment>
<name>A0A9W7CR09_9STRA</name>
<dbReference type="GO" id="GO:0016787">
    <property type="term" value="F:hydrolase activity"/>
    <property type="evidence" value="ECO:0007669"/>
    <property type="project" value="UniProtKB-KW"/>
</dbReference>